<dbReference type="InterPro" id="IPR052521">
    <property type="entry name" value="Cell_div_SPOR-domain"/>
</dbReference>
<dbReference type="PANTHER" id="PTHR38687:SF1">
    <property type="entry name" value="CELL DIVISION PROTEIN DEDD"/>
    <property type="match status" value="1"/>
</dbReference>
<dbReference type="PANTHER" id="PTHR38687">
    <property type="entry name" value="CELL DIVISION PROTEIN DEDD-RELATED"/>
    <property type="match status" value="1"/>
</dbReference>
<keyword evidence="1" id="KW-0472">Membrane</keyword>
<keyword evidence="1" id="KW-1133">Transmembrane helix</keyword>
<dbReference type="Pfam" id="PF05036">
    <property type="entry name" value="SPOR"/>
    <property type="match status" value="1"/>
</dbReference>
<accession>A0A431WMM3</accession>
<keyword evidence="4" id="KW-1185">Reference proteome</keyword>
<dbReference type="Proteomes" id="UP000267448">
    <property type="component" value="Unassembled WGS sequence"/>
</dbReference>
<dbReference type="SUPFAM" id="SSF110997">
    <property type="entry name" value="Sporulation related repeat"/>
    <property type="match status" value="1"/>
</dbReference>
<organism evidence="3 4">
    <name type="scientific">Shewanella canadensis</name>
    <dbReference type="NCBI Taxonomy" id="271096"/>
    <lineage>
        <taxon>Bacteria</taxon>
        <taxon>Pseudomonadati</taxon>
        <taxon>Pseudomonadota</taxon>
        <taxon>Gammaproteobacteria</taxon>
        <taxon>Alteromonadales</taxon>
        <taxon>Shewanellaceae</taxon>
        <taxon>Shewanella</taxon>
    </lineage>
</organism>
<keyword evidence="3" id="KW-0131">Cell cycle</keyword>
<dbReference type="Gene3D" id="3.30.70.1070">
    <property type="entry name" value="Sporulation related repeat"/>
    <property type="match status" value="1"/>
</dbReference>
<protein>
    <submittedName>
        <fullName evidence="3">Cell division protein DedD</fullName>
    </submittedName>
</protein>
<evidence type="ECO:0000313" key="4">
    <source>
        <dbReference type="Proteomes" id="UP000267448"/>
    </source>
</evidence>
<dbReference type="EMBL" id="RXNU01000018">
    <property type="protein sequence ID" value="RTR36840.1"/>
    <property type="molecule type" value="Genomic_DNA"/>
</dbReference>
<dbReference type="NCBIfam" id="NF008641">
    <property type="entry name" value="PRK11633.1"/>
    <property type="match status" value="1"/>
</dbReference>
<reference evidence="3 4" key="1">
    <citation type="submission" date="2018-12" db="EMBL/GenBank/DDBJ databases">
        <authorList>
            <person name="Yu L."/>
        </authorList>
    </citation>
    <scope>NUCLEOTIDE SEQUENCE [LARGE SCALE GENOMIC DNA]</scope>
    <source>
        <strain evidence="3 4">HAW-EB2</strain>
    </source>
</reference>
<dbReference type="GO" id="GO:0042834">
    <property type="term" value="F:peptidoglycan binding"/>
    <property type="evidence" value="ECO:0007669"/>
    <property type="project" value="InterPro"/>
</dbReference>
<dbReference type="GO" id="GO:0032153">
    <property type="term" value="C:cell division site"/>
    <property type="evidence" value="ECO:0007669"/>
    <property type="project" value="TreeGrafter"/>
</dbReference>
<dbReference type="InterPro" id="IPR007730">
    <property type="entry name" value="SPOR-like_dom"/>
</dbReference>
<evidence type="ECO:0000259" key="2">
    <source>
        <dbReference type="PROSITE" id="PS51724"/>
    </source>
</evidence>
<dbReference type="PROSITE" id="PS51724">
    <property type="entry name" value="SPOR"/>
    <property type="match status" value="1"/>
</dbReference>
<evidence type="ECO:0000256" key="1">
    <source>
        <dbReference type="SAM" id="Phobius"/>
    </source>
</evidence>
<sequence>MSSHFQNRLVGVIVLVALGVIFLPDILDGKKEHQVEQFSEIPLRPEVESASLPDEALVALDLSEKEQAFESSSVESDSAAAAIEPITAAVSVDKRAEPQAESKADSKAESKAVVKAEKKPAIKPSSAYTLQLGSFNNAANVRGLVKQLREKGFNAYTLPATPIDGKLTKVFVGPELSKSKLQSLQSGIEKLTKLKGRIVAYEPTAS</sequence>
<dbReference type="InterPro" id="IPR036680">
    <property type="entry name" value="SPOR-like_sf"/>
</dbReference>
<evidence type="ECO:0000313" key="3">
    <source>
        <dbReference type="EMBL" id="RTR36840.1"/>
    </source>
</evidence>
<dbReference type="GO" id="GO:0032506">
    <property type="term" value="P:cytokinetic process"/>
    <property type="evidence" value="ECO:0007669"/>
    <property type="project" value="TreeGrafter"/>
</dbReference>
<dbReference type="RefSeq" id="WP_126523172.1">
    <property type="nucleotide sequence ID" value="NZ_RXNU01000018.1"/>
</dbReference>
<name>A0A431WMM3_9GAMM</name>
<feature type="domain" description="SPOR" evidence="2">
    <location>
        <begin position="122"/>
        <end position="201"/>
    </location>
</feature>
<keyword evidence="1" id="KW-0812">Transmembrane</keyword>
<dbReference type="AlphaFoldDB" id="A0A431WMM3"/>
<feature type="transmembrane region" description="Helical" evidence="1">
    <location>
        <begin position="9"/>
        <end position="27"/>
    </location>
</feature>
<dbReference type="GO" id="GO:0030428">
    <property type="term" value="C:cell septum"/>
    <property type="evidence" value="ECO:0007669"/>
    <property type="project" value="TreeGrafter"/>
</dbReference>
<comment type="caution">
    <text evidence="3">The sequence shown here is derived from an EMBL/GenBank/DDBJ whole genome shotgun (WGS) entry which is preliminary data.</text>
</comment>
<dbReference type="OrthoDB" id="7069135at2"/>
<proteinExistence type="predicted"/>
<keyword evidence="3" id="KW-0132">Cell division</keyword>
<gene>
    <name evidence="3" type="primary">dedD</name>
    <name evidence="3" type="ORF">EKG38_22195</name>
</gene>